<dbReference type="InterPro" id="IPR041679">
    <property type="entry name" value="DNA2/NAM7-like_C"/>
</dbReference>
<dbReference type="CDD" id="cd17936">
    <property type="entry name" value="EEXXEc_NFX1"/>
    <property type="match status" value="1"/>
</dbReference>
<evidence type="ECO:0000259" key="2">
    <source>
        <dbReference type="Pfam" id="PF13086"/>
    </source>
</evidence>
<accession>A0AA35X281</accession>
<feature type="coiled-coil region" evidence="1">
    <location>
        <begin position="235"/>
        <end position="269"/>
    </location>
</feature>
<evidence type="ECO:0000313" key="5">
    <source>
        <dbReference type="Proteomes" id="UP001174909"/>
    </source>
</evidence>
<dbReference type="GO" id="GO:0031380">
    <property type="term" value="C:nuclear RNA-directed RNA polymerase complex"/>
    <property type="evidence" value="ECO:0007669"/>
    <property type="project" value="TreeGrafter"/>
</dbReference>
<dbReference type="Proteomes" id="UP001174909">
    <property type="component" value="Unassembled WGS sequence"/>
</dbReference>
<comment type="caution">
    <text evidence="4">The sequence shown here is derived from an EMBL/GenBank/DDBJ whole genome shotgun (WGS) entry which is preliminary data.</text>
</comment>
<dbReference type="SUPFAM" id="SSF52540">
    <property type="entry name" value="P-loop containing nucleoside triphosphate hydrolases"/>
    <property type="match status" value="1"/>
</dbReference>
<dbReference type="InterPro" id="IPR047187">
    <property type="entry name" value="SF1_C_Upf1"/>
</dbReference>
<dbReference type="Gene3D" id="3.40.50.300">
    <property type="entry name" value="P-loop containing nucleotide triphosphate hydrolases"/>
    <property type="match status" value="2"/>
</dbReference>
<dbReference type="Pfam" id="PF13086">
    <property type="entry name" value="AAA_11"/>
    <property type="match status" value="1"/>
</dbReference>
<gene>
    <name evidence="4" type="ORF">GBAR_LOCUS23021</name>
</gene>
<dbReference type="PANTHER" id="PTHR10887">
    <property type="entry name" value="DNA2/NAM7 HELICASE FAMILY"/>
    <property type="match status" value="1"/>
</dbReference>
<protein>
    <submittedName>
        <fullName evidence="4">NFX1-type zinc finger-containing protein 1</fullName>
    </submittedName>
</protein>
<dbReference type="InterPro" id="IPR041677">
    <property type="entry name" value="DNA2/NAM7_AAA_11"/>
</dbReference>
<keyword evidence="5" id="KW-1185">Reference proteome</keyword>
<keyword evidence="1" id="KW-0175">Coiled coil</keyword>
<dbReference type="Pfam" id="PF13087">
    <property type="entry name" value="AAA_12"/>
    <property type="match status" value="1"/>
</dbReference>
<reference evidence="4" key="1">
    <citation type="submission" date="2023-03" db="EMBL/GenBank/DDBJ databases">
        <authorList>
            <person name="Steffen K."/>
            <person name="Cardenas P."/>
        </authorList>
    </citation>
    <scope>NUCLEOTIDE SEQUENCE</scope>
</reference>
<name>A0AA35X281_GEOBA</name>
<dbReference type="InterPro" id="IPR045055">
    <property type="entry name" value="DNA2/NAM7-like"/>
</dbReference>
<proteinExistence type="predicted"/>
<evidence type="ECO:0000313" key="4">
    <source>
        <dbReference type="EMBL" id="CAI8041394.1"/>
    </source>
</evidence>
<dbReference type="FunFam" id="3.40.50.300:FF:001366">
    <property type="entry name" value="ATP binding protein, putative"/>
    <property type="match status" value="1"/>
</dbReference>
<feature type="domain" description="DNA2/NAM7 helicase helicase" evidence="2">
    <location>
        <begin position="4"/>
        <end position="331"/>
    </location>
</feature>
<evidence type="ECO:0000259" key="3">
    <source>
        <dbReference type="Pfam" id="PF13087"/>
    </source>
</evidence>
<dbReference type="PANTHER" id="PTHR10887:SF341">
    <property type="entry name" value="NFX1-TYPE ZINC FINGER-CONTAINING PROTEIN 1"/>
    <property type="match status" value="1"/>
</dbReference>
<dbReference type="GO" id="GO:0031048">
    <property type="term" value="P:regulatory ncRNA-mediated heterochromatin formation"/>
    <property type="evidence" value="ECO:0007669"/>
    <property type="project" value="TreeGrafter"/>
</dbReference>
<dbReference type="CDD" id="cd18808">
    <property type="entry name" value="SF1_C_Upf1"/>
    <property type="match status" value="1"/>
</dbReference>
<evidence type="ECO:0000256" key="1">
    <source>
        <dbReference type="SAM" id="Coils"/>
    </source>
</evidence>
<dbReference type="EMBL" id="CASHTH010003185">
    <property type="protein sequence ID" value="CAI8041394.1"/>
    <property type="molecule type" value="Genomic_DNA"/>
</dbReference>
<sequence length="592" mass="68828">MCYTNHALDQFLEGIIDTECCGRKPKVIRVGGRCKNEKVNRYNLSKKVVHPYHYYQLTQMAQCAEQQHKEVEVWLDLWHLTSTNVRHFPNEDKDLIVVDKVGQFNDEVVQGSVKDLPEQEDDTFLIDYDRQYEGDDEGYKSAILQKNFTEKIMSQYVHPYVEDVLAYEPDNDRPKVEFEGEKWVRKVNANKWIKQNLHKNSMDDEEVEELSYISIAKLSIEDRWRLYNNWEEQWYKFLQEENRKMAQEYNEKCSEINELRQRKDQHTLESADVVGMTTTGAAKYQHILHHIKPKIVIVEEAAEVLEAHIVSALSAGTQHLILIGDHKQLRPKPNEHVLATKYNLSISLFERLVRKQMSQATLEIQHRMRPEIAQLVCPHVYEKLLNHESVQKYPDIRGISKNMFFVHHSEPESEHPGLLSYQNDFEANYIVGLCAHLLTLGYSPSQITILTPYVGQLLMIRNKMPKSEFNGVHVTAIDNFQGEENDIILFSMVRSTNPNSSRTTIGFMKEDNRVCVSLSRAKHGFYAIGNFELIRHQSRLWESIISDVERRECYGNSLPLYCCNHPETKYSAKEGSKFKAKAPNGGCLERAC</sequence>
<feature type="domain" description="DNA2/NAM7 helicase-like C-terminal" evidence="3">
    <location>
        <begin position="345"/>
        <end position="530"/>
    </location>
</feature>
<dbReference type="GO" id="GO:0004386">
    <property type="term" value="F:helicase activity"/>
    <property type="evidence" value="ECO:0007669"/>
    <property type="project" value="InterPro"/>
</dbReference>
<dbReference type="AlphaFoldDB" id="A0AA35X281"/>
<dbReference type="InterPro" id="IPR027417">
    <property type="entry name" value="P-loop_NTPase"/>
</dbReference>
<organism evidence="4 5">
    <name type="scientific">Geodia barretti</name>
    <name type="common">Barrett's horny sponge</name>
    <dbReference type="NCBI Taxonomy" id="519541"/>
    <lineage>
        <taxon>Eukaryota</taxon>
        <taxon>Metazoa</taxon>
        <taxon>Porifera</taxon>
        <taxon>Demospongiae</taxon>
        <taxon>Heteroscleromorpha</taxon>
        <taxon>Tetractinellida</taxon>
        <taxon>Astrophorina</taxon>
        <taxon>Geodiidae</taxon>
        <taxon>Geodia</taxon>
    </lineage>
</organism>